<dbReference type="EMBL" id="WOGU01000007">
    <property type="protein sequence ID" value="MUN63507.1"/>
    <property type="molecule type" value="Genomic_DNA"/>
</dbReference>
<comment type="caution">
    <text evidence="1">The sequence shown here is derived from an EMBL/GenBank/DDBJ whole genome shotgun (WGS) entry which is preliminary data.</text>
</comment>
<keyword evidence="2" id="KW-1185">Reference proteome</keyword>
<evidence type="ECO:0000313" key="2">
    <source>
        <dbReference type="Proteomes" id="UP000436989"/>
    </source>
</evidence>
<name>A0A6N8GML8_9MICC</name>
<dbReference type="Proteomes" id="UP000436989">
    <property type="component" value="Unassembled WGS sequence"/>
</dbReference>
<accession>A0A6N8GML8</accession>
<dbReference type="AlphaFoldDB" id="A0A6N8GML8"/>
<dbReference type="SUPFAM" id="SSF54427">
    <property type="entry name" value="NTF2-like"/>
    <property type="match status" value="1"/>
</dbReference>
<protein>
    <recommendedName>
        <fullName evidence="3">DUF4440 domain-containing protein</fullName>
    </recommendedName>
</protein>
<dbReference type="Gene3D" id="3.10.450.50">
    <property type="match status" value="1"/>
</dbReference>
<reference evidence="1 2" key="1">
    <citation type="submission" date="2019-12" db="EMBL/GenBank/DDBJ databases">
        <authorList>
            <person name="Shi Y."/>
        </authorList>
    </citation>
    <scope>NUCLEOTIDE SEQUENCE [LARGE SCALE GENOMIC DNA]</scope>
    <source>
        <strain evidence="1 2">JCM 17929</strain>
    </source>
</reference>
<gene>
    <name evidence="1" type="ORF">GMA12_10190</name>
</gene>
<proteinExistence type="predicted"/>
<sequence>MTQAPTSAEVVRELFDAYLVQDEERARELVGDGFRFTSPQDDHIDRDAYFARCFPTAGRVARQELQEVAEVAPGLVFVRYEYELRAGGTFRNMEAITVREGRVVDVQVYFGGPPRP</sequence>
<evidence type="ECO:0000313" key="1">
    <source>
        <dbReference type="EMBL" id="MUN63507.1"/>
    </source>
</evidence>
<evidence type="ECO:0008006" key="3">
    <source>
        <dbReference type="Google" id="ProtNLM"/>
    </source>
</evidence>
<dbReference type="RefSeq" id="WP_162459711.1">
    <property type="nucleotide sequence ID" value="NZ_WOGU01000007.1"/>
</dbReference>
<organism evidence="1 2">
    <name type="scientific">Kocuria sediminis</name>
    <dbReference type="NCBI Taxonomy" id="1038857"/>
    <lineage>
        <taxon>Bacteria</taxon>
        <taxon>Bacillati</taxon>
        <taxon>Actinomycetota</taxon>
        <taxon>Actinomycetes</taxon>
        <taxon>Micrococcales</taxon>
        <taxon>Micrococcaceae</taxon>
        <taxon>Kocuria</taxon>
    </lineage>
</organism>
<dbReference type="InterPro" id="IPR032710">
    <property type="entry name" value="NTF2-like_dom_sf"/>
</dbReference>